<keyword evidence="2" id="KW-0175">Coiled coil</keyword>
<dbReference type="OrthoDB" id="9902494at2"/>
<evidence type="ECO:0000256" key="2">
    <source>
        <dbReference type="SAM" id="Coils"/>
    </source>
</evidence>
<dbReference type="Proteomes" id="UP000255523">
    <property type="component" value="Unassembled WGS sequence"/>
</dbReference>
<dbReference type="InterPro" id="IPR001668">
    <property type="entry name" value="Mob_Pre"/>
</dbReference>
<name>A0A380LH50_9FIRM</name>
<comment type="similarity">
    <text evidence="1">Belongs to the plasmid mobilization pre family.</text>
</comment>
<dbReference type="Pfam" id="PF01076">
    <property type="entry name" value="Mob_Pre"/>
    <property type="match status" value="1"/>
</dbReference>
<dbReference type="GO" id="GO:0006310">
    <property type="term" value="P:DNA recombination"/>
    <property type="evidence" value="ECO:0007669"/>
    <property type="project" value="InterPro"/>
</dbReference>
<reference evidence="3 4" key="1">
    <citation type="submission" date="2018-06" db="EMBL/GenBank/DDBJ databases">
        <authorList>
            <consortium name="Pathogen Informatics"/>
            <person name="Doyle S."/>
        </authorList>
    </citation>
    <scope>NUCLEOTIDE SEQUENCE [LARGE SCALE GENOMIC DNA]</scope>
    <source>
        <strain evidence="3 4">NCTC11087</strain>
    </source>
</reference>
<accession>A0A380LH50</accession>
<dbReference type="RefSeq" id="WP_022790601.1">
    <property type="nucleotide sequence ID" value="NZ_UHFX01000003.1"/>
</dbReference>
<feature type="coiled-coil region" evidence="2">
    <location>
        <begin position="236"/>
        <end position="328"/>
    </location>
</feature>
<dbReference type="EMBL" id="UHFX01000003">
    <property type="protein sequence ID" value="SUO03189.1"/>
    <property type="molecule type" value="Genomic_DNA"/>
</dbReference>
<sequence>MSISVGIPCMKCSLHPSRTVNKNSGKKSKTCGVSSAWREMNDDRLGRDPTIDKEMTHLNVWMEGSSNMDLVGQVEKEIDRINEERRSYGKRALRSDAVSVIAIVEKPNMDHMKNLSYEQRVDFLNKSHQVMTELLHEWNPNWKTLAAVQHHDEFGGLSAHNHRLVMVSTKDKDGISNMCAFKEYNLKFFNHINKNYPARMRSLGFDVEDVRTFDQLTEEEKQERKLHPQEHGVDAVLYKQRKKEELDRTIDDLESKKVDLDKELEATVKEITEAPSLQTYRSVVEENEGLKSELALKDRIIEKLRSEISSLKENIQNWKQKFESISKQAGARLMKVFGFETKDESIDAFPQQNVVTGFNKIQGLIIAEAPSKYRVVPNQSDDTFNIVCKQDGGYKIIEKGFKTRADAQNRIKEMMDLYRTLLPRLKDHLKRKVEP</sequence>
<dbReference type="GO" id="GO:0003677">
    <property type="term" value="F:DNA binding"/>
    <property type="evidence" value="ECO:0007669"/>
    <property type="project" value="InterPro"/>
</dbReference>
<gene>
    <name evidence="3" type="ORF">NCTC11087_00041</name>
</gene>
<evidence type="ECO:0000256" key="1">
    <source>
        <dbReference type="ARBA" id="ARBA00010657"/>
    </source>
</evidence>
<organism evidence="3 4">
    <name type="scientific">Faecalicoccus pleomorphus</name>
    <dbReference type="NCBI Taxonomy" id="1323"/>
    <lineage>
        <taxon>Bacteria</taxon>
        <taxon>Bacillati</taxon>
        <taxon>Bacillota</taxon>
        <taxon>Erysipelotrichia</taxon>
        <taxon>Erysipelotrichales</taxon>
        <taxon>Erysipelotrichaceae</taxon>
        <taxon>Faecalicoccus</taxon>
    </lineage>
</organism>
<protein>
    <submittedName>
        <fullName evidence="3">Plasmid recombination enzyme</fullName>
    </submittedName>
</protein>
<proteinExistence type="inferred from homology"/>
<dbReference type="AlphaFoldDB" id="A0A380LH50"/>
<keyword evidence="4" id="KW-1185">Reference proteome</keyword>
<dbReference type="GeneID" id="77461044"/>
<evidence type="ECO:0000313" key="4">
    <source>
        <dbReference type="Proteomes" id="UP000255523"/>
    </source>
</evidence>
<evidence type="ECO:0000313" key="3">
    <source>
        <dbReference type="EMBL" id="SUO03189.1"/>
    </source>
</evidence>
<dbReference type="Gene3D" id="3.30.930.30">
    <property type="match status" value="1"/>
</dbReference>